<comment type="catalytic activity">
    <reaction evidence="10">
        <text>1D-myo-inositol 1,2,5,6-tetrakisphosphate + H2O = 1D-myo-inositol 1,2,6-trisphosphate + phosphate</text>
        <dbReference type="Rhea" id="RHEA:77119"/>
        <dbReference type="ChEBI" id="CHEBI:15377"/>
        <dbReference type="ChEBI" id="CHEBI:43474"/>
        <dbReference type="ChEBI" id="CHEBI:195535"/>
        <dbReference type="ChEBI" id="CHEBI:195537"/>
        <dbReference type="EC" id="3.1.3.62"/>
    </reaction>
    <physiologicalReaction direction="left-to-right" evidence="10">
        <dbReference type="Rhea" id="RHEA:77120"/>
    </physiologicalReaction>
</comment>
<keyword evidence="6" id="KW-0732">Signal</keyword>
<dbReference type="GO" id="GO:0016020">
    <property type="term" value="C:membrane"/>
    <property type="evidence" value="ECO:0007669"/>
    <property type="project" value="UniProtKB-SubCell"/>
</dbReference>
<dbReference type="EC" id="3.1.3.62" evidence="4"/>
<keyword evidence="7" id="KW-0378">Hydrolase</keyword>
<organism evidence="14 16">
    <name type="scientific">Didymodactylos carnosus</name>
    <dbReference type="NCBI Taxonomy" id="1234261"/>
    <lineage>
        <taxon>Eukaryota</taxon>
        <taxon>Metazoa</taxon>
        <taxon>Spiralia</taxon>
        <taxon>Gnathifera</taxon>
        <taxon>Rotifera</taxon>
        <taxon>Eurotatoria</taxon>
        <taxon>Bdelloidea</taxon>
        <taxon>Philodinida</taxon>
        <taxon>Philodinidae</taxon>
        <taxon>Didymodactylos</taxon>
    </lineage>
</organism>
<comment type="similarity">
    <text evidence="2">Belongs to the histidine acid phosphatase family. MINPP1 subfamily.</text>
</comment>
<keyword evidence="8" id="KW-0472">Membrane</keyword>
<gene>
    <name evidence="14" type="ORF">OVA965_LOCUS23848</name>
    <name evidence="15" type="ORF">TMI583_LOCUS24566</name>
</gene>
<dbReference type="Pfam" id="PF00328">
    <property type="entry name" value="His_Phos_2"/>
    <property type="match status" value="1"/>
</dbReference>
<comment type="subcellular location">
    <subcellularLocation>
        <location evidence="1">Membrane</location>
    </subcellularLocation>
</comment>
<evidence type="ECO:0000313" key="15">
    <source>
        <dbReference type="EMBL" id="CAF4008198.1"/>
    </source>
</evidence>
<evidence type="ECO:0000256" key="10">
    <source>
        <dbReference type="ARBA" id="ARBA00043668"/>
    </source>
</evidence>
<evidence type="ECO:0000313" key="14">
    <source>
        <dbReference type="EMBL" id="CAF1198027.1"/>
    </source>
</evidence>
<dbReference type="Gene3D" id="1.10.10.10">
    <property type="entry name" value="Winged helix-like DNA-binding domain superfamily/Winged helix DNA-binding domain"/>
    <property type="match status" value="1"/>
</dbReference>
<reference evidence="14" key="1">
    <citation type="submission" date="2021-02" db="EMBL/GenBank/DDBJ databases">
        <authorList>
            <person name="Nowell W R."/>
        </authorList>
    </citation>
    <scope>NUCLEOTIDE SEQUENCE</scope>
</reference>
<dbReference type="PANTHER" id="PTHR20963:SF8">
    <property type="entry name" value="MULTIPLE INOSITOL POLYPHOSPHATE PHOSPHATASE 1"/>
    <property type="match status" value="1"/>
</dbReference>
<evidence type="ECO:0000256" key="11">
    <source>
        <dbReference type="ARBA" id="ARBA00043671"/>
    </source>
</evidence>
<dbReference type="GO" id="GO:0034417">
    <property type="term" value="F:bisphosphoglycerate 3-phosphatase activity"/>
    <property type="evidence" value="ECO:0007669"/>
    <property type="project" value="UniProtKB-EC"/>
</dbReference>
<evidence type="ECO:0000256" key="2">
    <source>
        <dbReference type="ARBA" id="ARBA00008422"/>
    </source>
</evidence>
<sequence>MGKDVLSIRTVQHWFNRFNNDNFELDDLPHSGRPLEVDMDVLQQLVDEDPRLTTWCLAERLGCCHTTVERHLDELGKTWKYGAWIPHDLSPPQLQHRVDACMELMTSHRNSNGCTILLPGMKKSIMGGKPSVRVYEELPMPTKSSYTPKSNPRHDEIEDNLTDLFLEAAKFVLWKLIPMIGTFTPPAQFFIYVQNFTSVVDLLSTEDSMNPIVQLMKKMVNEESARSALALINAKILTIESRLKDESATKNNAAIAANTCEEILHLFDSDNYILWDISITSSSVLIPFSAICAQVIKLNYCAQAGNATIGLLPQKCQPVAIWFLSRHAYRYPNKRGMNRIQKTLGVLKVNLVSSSKVNNVENTRKQFEHWQMKFDPIKHDRNLADIGNAIIVHSLFKTVFSFSFIRIGNRQAREIGQYFHASLPSIIHIKSFQQIHNNVQISKNNLKFEQKLQRLRERYGLSKKQFDAKILEQVRKTCAYETSIYEQTSVWCKLLTIELNEFKEYEDDLKHNCQYGYKYPINYEQTCNLMKQFHKDLRSVLKKPQNHFYFGHAATLTTFLTRLDLYKDPYVLDFKHFRQKNRWKTSLISPMNTNIMFVLYKCCQNRSFSSNNGDYWMQIIHNQHIVIPKGCNGEQLCDVYTNNFSFTSTA</sequence>
<dbReference type="CDD" id="cd07061">
    <property type="entry name" value="HP_HAP_like"/>
    <property type="match status" value="1"/>
</dbReference>
<protein>
    <recommendedName>
        <fullName evidence="5">Multiple inositol polyphosphate phosphatase 1</fullName>
        <ecNumber evidence="4">3.1.3.62</ecNumber>
        <ecNumber evidence="3">3.1.3.80</ecNumber>
    </recommendedName>
    <alternativeName>
        <fullName evidence="9">2,3-bisphosphoglycerate 3-phosphatase</fullName>
    </alternativeName>
</protein>
<evidence type="ECO:0000256" key="12">
    <source>
        <dbReference type="ARBA" id="ARBA00043691"/>
    </source>
</evidence>
<proteinExistence type="inferred from homology"/>
<comment type="catalytic activity">
    <reaction evidence="11">
        <text>1D-myo-inositol 1,2,4,5,6-pentakisphosphate + H2O = 1D-myo-inositol 1,2,5,6-tetrakisphosphate + phosphate</text>
        <dbReference type="Rhea" id="RHEA:77115"/>
        <dbReference type="ChEBI" id="CHEBI:15377"/>
        <dbReference type="ChEBI" id="CHEBI:43474"/>
        <dbReference type="ChEBI" id="CHEBI:57798"/>
        <dbReference type="ChEBI" id="CHEBI:195535"/>
        <dbReference type="EC" id="3.1.3.62"/>
    </reaction>
    <physiologicalReaction direction="left-to-right" evidence="11">
        <dbReference type="Rhea" id="RHEA:77116"/>
    </physiologicalReaction>
</comment>
<dbReference type="InterPro" id="IPR029033">
    <property type="entry name" value="His_PPase_superfam"/>
</dbReference>
<evidence type="ECO:0000313" key="16">
    <source>
        <dbReference type="Proteomes" id="UP000677228"/>
    </source>
</evidence>
<dbReference type="Proteomes" id="UP000677228">
    <property type="component" value="Unassembled WGS sequence"/>
</dbReference>
<dbReference type="GO" id="GO:0003993">
    <property type="term" value="F:acid phosphatase activity"/>
    <property type="evidence" value="ECO:0007669"/>
    <property type="project" value="TreeGrafter"/>
</dbReference>
<comment type="catalytic activity">
    <reaction evidence="13">
        <text>(2R)-2,3-bisphosphoglycerate + H2O = (2R)-2-phosphoglycerate + phosphate</text>
        <dbReference type="Rhea" id="RHEA:27381"/>
        <dbReference type="ChEBI" id="CHEBI:15377"/>
        <dbReference type="ChEBI" id="CHEBI:43474"/>
        <dbReference type="ChEBI" id="CHEBI:58248"/>
        <dbReference type="ChEBI" id="CHEBI:58289"/>
        <dbReference type="EC" id="3.1.3.80"/>
    </reaction>
    <physiologicalReaction direction="left-to-right" evidence="13">
        <dbReference type="Rhea" id="RHEA:27382"/>
    </physiologicalReaction>
</comment>
<evidence type="ECO:0000256" key="9">
    <source>
        <dbReference type="ARBA" id="ARBA00031642"/>
    </source>
</evidence>
<name>A0A8S2EDP2_9BILA</name>
<dbReference type="InterPro" id="IPR036388">
    <property type="entry name" value="WH-like_DNA-bd_sf"/>
</dbReference>
<evidence type="ECO:0000256" key="4">
    <source>
        <dbReference type="ARBA" id="ARBA00013040"/>
    </source>
</evidence>
<dbReference type="EMBL" id="CAJNOK010014119">
    <property type="protein sequence ID" value="CAF1198027.1"/>
    <property type="molecule type" value="Genomic_DNA"/>
</dbReference>
<evidence type="ECO:0000256" key="5">
    <source>
        <dbReference type="ARBA" id="ARBA00018097"/>
    </source>
</evidence>
<evidence type="ECO:0000256" key="1">
    <source>
        <dbReference type="ARBA" id="ARBA00004370"/>
    </source>
</evidence>
<evidence type="ECO:0000256" key="3">
    <source>
        <dbReference type="ARBA" id="ARBA00012976"/>
    </source>
</evidence>
<dbReference type="PANTHER" id="PTHR20963">
    <property type="entry name" value="MULTIPLE INOSITOL POLYPHOSPHATE PHOSPHATASE-RELATED"/>
    <property type="match status" value="1"/>
</dbReference>
<dbReference type="Gene3D" id="3.40.50.1240">
    <property type="entry name" value="Phosphoglycerate mutase-like"/>
    <property type="match status" value="1"/>
</dbReference>
<dbReference type="SUPFAM" id="SSF53254">
    <property type="entry name" value="Phosphoglycerate mutase-like"/>
    <property type="match status" value="1"/>
</dbReference>
<comment type="caution">
    <text evidence="14">The sequence shown here is derived from an EMBL/GenBank/DDBJ whole genome shotgun (WGS) entry which is preliminary data.</text>
</comment>
<dbReference type="InterPro" id="IPR000560">
    <property type="entry name" value="His_Pase_clade-2"/>
</dbReference>
<accession>A0A8S2EDP2</accession>
<dbReference type="EMBL" id="CAJOBA010035650">
    <property type="protein sequence ID" value="CAF4008198.1"/>
    <property type="molecule type" value="Genomic_DNA"/>
</dbReference>
<dbReference type="EC" id="3.1.3.80" evidence="3"/>
<dbReference type="GO" id="GO:0052745">
    <property type="term" value="F:inositol phosphate phosphatase activity"/>
    <property type="evidence" value="ECO:0007669"/>
    <property type="project" value="TreeGrafter"/>
</dbReference>
<dbReference type="Proteomes" id="UP000682733">
    <property type="component" value="Unassembled WGS sequence"/>
</dbReference>
<dbReference type="AlphaFoldDB" id="A0A8S2EDP2"/>
<evidence type="ECO:0000256" key="13">
    <source>
        <dbReference type="ARBA" id="ARBA00043832"/>
    </source>
</evidence>
<evidence type="ECO:0000256" key="6">
    <source>
        <dbReference type="ARBA" id="ARBA00022729"/>
    </source>
</evidence>
<comment type="catalytic activity">
    <reaction evidence="12">
        <text>1D-myo-inositol hexakisphosphate + H2O = 1D-myo-inositol 1,2,4,5,6-pentakisphosphate + phosphate</text>
        <dbReference type="Rhea" id="RHEA:16989"/>
        <dbReference type="ChEBI" id="CHEBI:15377"/>
        <dbReference type="ChEBI" id="CHEBI:43474"/>
        <dbReference type="ChEBI" id="CHEBI:57798"/>
        <dbReference type="ChEBI" id="CHEBI:58130"/>
        <dbReference type="EC" id="3.1.3.62"/>
    </reaction>
    <physiologicalReaction direction="left-to-right" evidence="12">
        <dbReference type="Rhea" id="RHEA:16990"/>
    </physiologicalReaction>
</comment>
<evidence type="ECO:0000256" key="8">
    <source>
        <dbReference type="ARBA" id="ARBA00023136"/>
    </source>
</evidence>
<evidence type="ECO:0000256" key="7">
    <source>
        <dbReference type="ARBA" id="ARBA00022801"/>
    </source>
</evidence>